<feature type="compositionally biased region" description="Polar residues" evidence="2">
    <location>
        <begin position="469"/>
        <end position="490"/>
    </location>
</feature>
<dbReference type="Proteomes" id="UP000593906">
    <property type="component" value="Chromosome 1"/>
</dbReference>
<feature type="region of interest" description="Disordered" evidence="2">
    <location>
        <begin position="265"/>
        <end position="377"/>
    </location>
</feature>
<gene>
    <name evidence="4" type="ORF">CPATCC_000423</name>
</gene>
<evidence type="ECO:0000313" key="4">
    <source>
        <dbReference type="EMBL" id="QOY43618.1"/>
    </source>
</evidence>
<sequence length="690" mass="76653">MRSQVLYLTVACFVFFFYSKEINAAELPNSSNKPQVVTKLDIQNVEIELLKQAYSIFCQLMCLIKLLNLFNSLNVLFTTRQSQELLLILSKEESVIEKHSDIRQELSRRNIDLLSSIDVDAIKKCSDLTRKLSGNICSVSSQFVEFLLELIELIQSIIYLITSYNLEISISDGFSSENVRDLLLSLNEHFSRLVLDATKQNENQEQGVNKESISMDGLSLSLSNQDLYNDESDTSLSLLGQEQDLYLECPFDNSNINKEREVSTLNNKLGNNNAENGANKKRNRNRNRKNRDGNVNSKENICQTPHSNIQPNQQDEDGRFEGASSSNTSDVRTQASITKLEASNADEGSSRGKNSTHKKHTSKKKHLQSRPDGPQPQAAFVQPAELLKLDPKGGAKQKVKTKAVTSKNNNSRSSRRSRSRSPKPCTSLRAQTGSSSRSSSPRPCTSSGVQIGSSSRSPSPRPHVSSISQVGSSLRSHSQSRGTFASLQDTSHLKGKSRSRRSRSRSRGASPTAPRTESVTEGDQSKDGELEASEALFLIQEAEEVLNEILKLEEELLNLSFQLFKKLQEMDRILLKITGRGDKFAAITTQMEIIKVALGDWIKKIDFSSNGRYVLMNAKNVLEALPPSVAARQGLASRVCGSKDCCKVGHPSDKYIVGTNNCGCRMCDCSCLFCLQHPFDSPKKSIYDVD</sequence>
<feature type="compositionally biased region" description="Low complexity" evidence="2">
    <location>
        <begin position="266"/>
        <end position="277"/>
    </location>
</feature>
<evidence type="ECO:0000256" key="3">
    <source>
        <dbReference type="SAM" id="SignalP"/>
    </source>
</evidence>
<dbReference type="AlphaFoldDB" id="A0A7S7RI11"/>
<organism evidence="4 5">
    <name type="scientific">Cryptosporidium parvum</name>
    <dbReference type="NCBI Taxonomy" id="5807"/>
    <lineage>
        <taxon>Eukaryota</taxon>
        <taxon>Sar</taxon>
        <taxon>Alveolata</taxon>
        <taxon>Apicomplexa</taxon>
        <taxon>Conoidasida</taxon>
        <taxon>Coccidia</taxon>
        <taxon>Eucoccidiorida</taxon>
        <taxon>Eimeriorina</taxon>
        <taxon>Cryptosporidiidae</taxon>
        <taxon>Cryptosporidium</taxon>
    </lineage>
</organism>
<feature type="chain" id="PRO_5031459803" evidence="3">
    <location>
        <begin position="25"/>
        <end position="690"/>
    </location>
</feature>
<protein>
    <submittedName>
        <fullName evidence="4">Uncharacterized protein</fullName>
    </submittedName>
</protein>
<keyword evidence="3" id="KW-0732">Signal</keyword>
<feature type="compositionally biased region" description="Low complexity" evidence="2">
    <location>
        <begin position="432"/>
        <end position="468"/>
    </location>
</feature>
<feature type="compositionally biased region" description="Polar residues" evidence="2">
    <location>
        <begin position="323"/>
        <end position="337"/>
    </location>
</feature>
<feature type="signal peptide" evidence="3">
    <location>
        <begin position="1"/>
        <end position="24"/>
    </location>
</feature>
<evidence type="ECO:0000256" key="2">
    <source>
        <dbReference type="SAM" id="MobiDB-lite"/>
    </source>
</evidence>
<feature type="compositionally biased region" description="Basic residues" evidence="2">
    <location>
        <begin position="354"/>
        <end position="368"/>
    </location>
</feature>
<feature type="compositionally biased region" description="Polar residues" evidence="2">
    <location>
        <begin position="297"/>
        <end position="313"/>
    </location>
</feature>
<feature type="compositionally biased region" description="Basic residues" evidence="2">
    <location>
        <begin position="493"/>
        <end position="506"/>
    </location>
</feature>
<keyword evidence="1" id="KW-0175">Coiled coil</keyword>
<feature type="coiled-coil region" evidence="1">
    <location>
        <begin position="535"/>
        <end position="562"/>
    </location>
</feature>
<feature type="region of interest" description="Disordered" evidence="2">
    <location>
        <begin position="389"/>
        <end position="528"/>
    </location>
</feature>
<proteinExistence type="predicted"/>
<evidence type="ECO:0000313" key="5">
    <source>
        <dbReference type="Proteomes" id="UP000593906"/>
    </source>
</evidence>
<reference evidence="4 5" key="1">
    <citation type="submission" date="2019-09" db="EMBL/GenBank/DDBJ databases">
        <title>Consistent, comparative and evidence-based genome assembly and annotation for Cryptosporidium parvum, C. hominis and C. tyzzeri.</title>
        <authorList>
            <person name="Baptista R.P."/>
            <person name="Li Y."/>
            <person name="Sateriale A."/>
            <person name="Ansell B."/>
            <person name="Jex A."/>
            <person name="Sanders M."/>
            <person name="Brooks K."/>
            <person name="Tracey A."/>
            <person name="Berriman M."/>
            <person name="Striepen B."/>
            <person name="Cotton J.A."/>
            <person name="Kissinger J.C."/>
        </authorList>
    </citation>
    <scope>NUCLEOTIDE SEQUENCE [LARGE SCALE GENOMIC DNA]</scope>
    <source>
        <strain evidence="4 5">IOWA-ATCC</strain>
    </source>
</reference>
<feature type="compositionally biased region" description="Polar residues" evidence="2">
    <location>
        <begin position="513"/>
        <end position="522"/>
    </location>
</feature>
<name>A0A7S7RI11_CRYPV</name>
<accession>A0A7S7RI11</accession>
<feature type="compositionally biased region" description="Basic residues" evidence="2">
    <location>
        <begin position="279"/>
        <end position="289"/>
    </location>
</feature>
<dbReference type="EMBL" id="CP044422">
    <property type="protein sequence ID" value="QOY43618.1"/>
    <property type="molecule type" value="Genomic_DNA"/>
</dbReference>
<dbReference type="VEuPathDB" id="CryptoDB:CPATCC_0039280"/>
<evidence type="ECO:0000256" key="1">
    <source>
        <dbReference type="SAM" id="Coils"/>
    </source>
</evidence>